<dbReference type="Pfam" id="PF01738">
    <property type="entry name" value="DLH"/>
    <property type="match status" value="1"/>
</dbReference>
<reference evidence="2 3" key="1">
    <citation type="submission" date="2023-05" db="EMBL/GenBank/DDBJ databases">
        <title>A 100% complete, gapless, phased diploid assembly of the Scenedesmus obliquus UTEX 3031 genome.</title>
        <authorList>
            <person name="Biondi T.C."/>
            <person name="Hanschen E.R."/>
            <person name="Kwon T."/>
            <person name="Eng W."/>
            <person name="Kruse C.P.S."/>
            <person name="Koehler S.I."/>
            <person name="Kunde Y."/>
            <person name="Gleasner C.D."/>
            <person name="You Mak K.T."/>
            <person name="Polle J."/>
            <person name="Hovde B.T."/>
            <person name="Starkenburg S.R."/>
        </authorList>
    </citation>
    <scope>NUCLEOTIDE SEQUENCE [LARGE SCALE GENOMIC DNA]</scope>
    <source>
        <strain evidence="2 3">DOE0152z</strain>
    </source>
</reference>
<keyword evidence="3" id="KW-1185">Reference proteome</keyword>
<feature type="domain" description="Dienelactone hydrolase" evidence="1">
    <location>
        <begin position="8"/>
        <end position="243"/>
    </location>
</feature>
<dbReference type="PANTHER" id="PTHR17630">
    <property type="entry name" value="DIENELACTONE HYDROLASE"/>
    <property type="match status" value="1"/>
</dbReference>
<dbReference type="PANTHER" id="PTHR17630:SF44">
    <property type="entry name" value="PROTEIN AIM2"/>
    <property type="match status" value="1"/>
</dbReference>
<dbReference type="Gene3D" id="3.40.50.1820">
    <property type="entry name" value="alpha/beta hydrolase"/>
    <property type="match status" value="1"/>
</dbReference>
<dbReference type="InterPro" id="IPR029058">
    <property type="entry name" value="AB_hydrolase_fold"/>
</dbReference>
<dbReference type="Proteomes" id="UP001244341">
    <property type="component" value="Chromosome 5b"/>
</dbReference>
<evidence type="ECO:0000259" key="1">
    <source>
        <dbReference type="Pfam" id="PF01738"/>
    </source>
</evidence>
<dbReference type="SUPFAM" id="SSF53474">
    <property type="entry name" value="alpha/beta-Hydrolases"/>
    <property type="match status" value="1"/>
</dbReference>
<gene>
    <name evidence="2" type="ORF">OEZ85_003163</name>
</gene>
<sequence>MIAGVPCYTSKPSSFNGCAIILATDIFGYKLVNSRLIADVYADNGFLTVMPDYFRGEPMNIALLETYEALPSMSLLGKLNGYAQLAGQIVGMGSWFKRHPVEYAIDVVTAAAAKLRDKHGARKVGLQGYCYGGKVGVKMAAKPESVDAVCSAHPGLIKIPEDIQAVQVPLQFICAASDAQFPEKTRTAAQQLLQQQSPGLGRFILYPGTQHGFAVRGSKADPAVDAARQDALQQGIGFFKQHLAGVQAQADAAAAVGVVL</sequence>
<evidence type="ECO:0000313" key="3">
    <source>
        <dbReference type="Proteomes" id="UP001244341"/>
    </source>
</evidence>
<dbReference type="InterPro" id="IPR002925">
    <property type="entry name" value="Dienelactn_hydro"/>
</dbReference>
<evidence type="ECO:0000313" key="2">
    <source>
        <dbReference type="EMBL" id="WIA14661.1"/>
    </source>
</evidence>
<name>A0ABY8U2I9_TETOB</name>
<organism evidence="2 3">
    <name type="scientific">Tetradesmus obliquus</name>
    <name type="common">Green alga</name>
    <name type="synonym">Acutodesmus obliquus</name>
    <dbReference type="NCBI Taxonomy" id="3088"/>
    <lineage>
        <taxon>Eukaryota</taxon>
        <taxon>Viridiplantae</taxon>
        <taxon>Chlorophyta</taxon>
        <taxon>core chlorophytes</taxon>
        <taxon>Chlorophyceae</taxon>
        <taxon>CS clade</taxon>
        <taxon>Sphaeropleales</taxon>
        <taxon>Scenedesmaceae</taxon>
        <taxon>Tetradesmus</taxon>
    </lineage>
</organism>
<protein>
    <recommendedName>
        <fullName evidence="1">Dienelactone hydrolase domain-containing protein</fullName>
    </recommendedName>
</protein>
<dbReference type="EMBL" id="CP126212">
    <property type="protein sequence ID" value="WIA14661.1"/>
    <property type="molecule type" value="Genomic_DNA"/>
</dbReference>
<accession>A0ABY8U2I9</accession>
<proteinExistence type="predicted"/>